<keyword evidence="1" id="KW-1133">Transmembrane helix</keyword>
<keyword evidence="3" id="KW-1185">Reference proteome</keyword>
<name>A0A2T4AMD2_TRIHA</name>
<feature type="transmembrane region" description="Helical" evidence="1">
    <location>
        <begin position="92"/>
        <end position="113"/>
    </location>
</feature>
<evidence type="ECO:0000313" key="3">
    <source>
        <dbReference type="Proteomes" id="UP000241690"/>
    </source>
</evidence>
<keyword evidence="1" id="KW-0812">Transmembrane</keyword>
<proteinExistence type="predicted"/>
<accession>A0A2T4AMD2</accession>
<dbReference type="GeneID" id="36623125"/>
<evidence type="ECO:0000256" key="1">
    <source>
        <dbReference type="SAM" id="Phobius"/>
    </source>
</evidence>
<dbReference type="EMBL" id="KZ679677">
    <property type="protein sequence ID" value="PTB58231.1"/>
    <property type="molecule type" value="Genomic_DNA"/>
</dbReference>
<sequence length="121" mass="14310">MNVVCKAEYEMLITGLAPYSFAYFRQVNSSSRSVRVSIRTQFYQYEAEAAVWLSVVLRRNQPDNVAKFITQYRLRSEWSLDGGKSQLRMSRLWSYFSLLFFFAPESFFFFFPFPSGTCWDP</sequence>
<evidence type="ECO:0000313" key="2">
    <source>
        <dbReference type="EMBL" id="PTB58231.1"/>
    </source>
</evidence>
<dbReference type="Proteomes" id="UP000241690">
    <property type="component" value="Unassembled WGS sequence"/>
</dbReference>
<reference evidence="2 3" key="1">
    <citation type="submission" date="2016-07" db="EMBL/GenBank/DDBJ databases">
        <title>Multiple horizontal gene transfer events from other fungi enriched the ability of initially mycotrophic Trichoderma (Ascomycota) to feed on dead plant biomass.</title>
        <authorList>
            <consortium name="DOE Joint Genome Institute"/>
            <person name="Aerts A."/>
            <person name="Atanasova L."/>
            <person name="Chenthamara K."/>
            <person name="Zhang J."/>
            <person name="Grujic M."/>
            <person name="Henrissat B."/>
            <person name="Kuo A."/>
            <person name="Salamov A."/>
            <person name="Lipzen A."/>
            <person name="Labutti K."/>
            <person name="Barry K."/>
            <person name="Miao Y."/>
            <person name="Rahimi M.J."/>
            <person name="Shen Q."/>
            <person name="Grigoriev I.V."/>
            <person name="Kubicek C.P."/>
            <person name="Druzhinina I.S."/>
        </authorList>
    </citation>
    <scope>NUCLEOTIDE SEQUENCE [LARGE SCALE GENOMIC DNA]</scope>
    <source>
        <strain evidence="2 3">CBS 226.95</strain>
    </source>
</reference>
<dbReference type="AlphaFoldDB" id="A0A2T4AMD2"/>
<gene>
    <name evidence="2" type="ORF">M431DRAFT_361286</name>
</gene>
<keyword evidence="1" id="KW-0472">Membrane</keyword>
<dbReference type="RefSeq" id="XP_024777908.1">
    <property type="nucleotide sequence ID" value="XM_024914560.1"/>
</dbReference>
<organism evidence="2 3">
    <name type="scientific">Trichoderma harzianum CBS 226.95</name>
    <dbReference type="NCBI Taxonomy" id="983964"/>
    <lineage>
        <taxon>Eukaryota</taxon>
        <taxon>Fungi</taxon>
        <taxon>Dikarya</taxon>
        <taxon>Ascomycota</taxon>
        <taxon>Pezizomycotina</taxon>
        <taxon>Sordariomycetes</taxon>
        <taxon>Hypocreomycetidae</taxon>
        <taxon>Hypocreales</taxon>
        <taxon>Hypocreaceae</taxon>
        <taxon>Trichoderma</taxon>
    </lineage>
</organism>
<protein>
    <submittedName>
        <fullName evidence="2">Uncharacterized protein</fullName>
    </submittedName>
</protein>